<keyword evidence="5 6" id="KW-0472">Membrane</keyword>
<proteinExistence type="inferred from homology"/>
<comment type="similarity">
    <text evidence="2">Belongs to the TspO/BZRP family.</text>
</comment>
<reference evidence="7" key="1">
    <citation type="submission" date="2015-02" db="EMBL/GenBank/DDBJ databases">
        <title>A transcriptome of Wollemia nobilis - a relic of Gondwana.</title>
        <authorList>
            <person name="Chia J.Y."/>
            <person name="Leong Y.S."/>
            <person name="Abdul Karim S."/>
            <person name="Wan Azmi N."/>
            <person name="Hercus R."/>
            <person name="Croft L."/>
        </authorList>
    </citation>
    <scope>NUCLEOTIDE SEQUENCE</scope>
    <source>
        <strain evidence="7">MaeBrown</strain>
        <tissue evidence="7">Leaf</tissue>
    </source>
</reference>
<feature type="transmembrane region" description="Helical" evidence="6">
    <location>
        <begin position="107"/>
        <end position="126"/>
    </location>
</feature>
<dbReference type="PANTHER" id="PTHR10057">
    <property type="entry name" value="PERIPHERAL-TYPE BENZODIAZEPINE RECEPTOR"/>
    <property type="match status" value="1"/>
</dbReference>
<dbReference type="InterPro" id="IPR038330">
    <property type="entry name" value="TspO/MBR-related_sf"/>
</dbReference>
<protein>
    <submittedName>
        <fullName evidence="7">TSA: Wollemia nobilis Ref_Wollemi_Transcript_28336_779 transcribed RNA sequence</fullName>
    </submittedName>
</protein>
<keyword evidence="3 6" id="KW-0812">Transmembrane</keyword>
<evidence type="ECO:0000256" key="5">
    <source>
        <dbReference type="ARBA" id="ARBA00023136"/>
    </source>
</evidence>
<keyword evidence="4 6" id="KW-1133">Transmembrane helix</keyword>
<dbReference type="FunFam" id="1.20.1260.100:FF:000001">
    <property type="entry name" value="translocator protein 2"/>
    <property type="match status" value="1"/>
</dbReference>
<comment type="subcellular location">
    <subcellularLocation>
        <location evidence="1">Membrane</location>
        <topology evidence="1">Multi-pass membrane protein</topology>
    </subcellularLocation>
</comment>
<dbReference type="GO" id="GO:0016020">
    <property type="term" value="C:membrane"/>
    <property type="evidence" value="ECO:0007669"/>
    <property type="project" value="UniProtKB-SubCell"/>
</dbReference>
<dbReference type="EMBL" id="GCHU01028117">
    <property type="protein sequence ID" value="JAG85445.1"/>
    <property type="molecule type" value="Transcribed_RNA"/>
</dbReference>
<dbReference type="PIRSF" id="PIRSF005859">
    <property type="entry name" value="PBR"/>
    <property type="match status" value="1"/>
</dbReference>
<sequence length="177" mass="20039">MKIVDVSVLILSVALPIGIGFLGSLVGNGGNSEWYKQLKKPPWTPPNWAFPVVWTILYALMGIAAWRVWIHAGFERQSIALGIYLFQLLLNFLWTPLFFGLHSLSAALADIVLLWFAIAATIYLFWHIDAMASYLLVPYILWVTLASTLNLYIWIHYDAKNTLHGIRSPTEQHPKSS</sequence>
<dbReference type="AlphaFoldDB" id="A0A0C9QLH7"/>
<evidence type="ECO:0000256" key="1">
    <source>
        <dbReference type="ARBA" id="ARBA00004141"/>
    </source>
</evidence>
<dbReference type="InterPro" id="IPR004307">
    <property type="entry name" value="TspO_MBR"/>
</dbReference>
<feature type="transmembrane region" description="Helical" evidence="6">
    <location>
        <begin position="133"/>
        <end position="155"/>
    </location>
</feature>
<dbReference type="CDD" id="cd15904">
    <property type="entry name" value="TSPO_MBR"/>
    <property type="match status" value="1"/>
</dbReference>
<evidence type="ECO:0000256" key="6">
    <source>
        <dbReference type="SAM" id="Phobius"/>
    </source>
</evidence>
<evidence type="ECO:0000313" key="7">
    <source>
        <dbReference type="EMBL" id="JAG85445.1"/>
    </source>
</evidence>
<dbReference type="Pfam" id="PF03073">
    <property type="entry name" value="TspO_MBR"/>
    <property type="match status" value="1"/>
</dbReference>
<feature type="transmembrane region" description="Helical" evidence="6">
    <location>
        <begin position="81"/>
        <end position="101"/>
    </location>
</feature>
<evidence type="ECO:0000256" key="2">
    <source>
        <dbReference type="ARBA" id="ARBA00007524"/>
    </source>
</evidence>
<evidence type="ECO:0000256" key="4">
    <source>
        <dbReference type="ARBA" id="ARBA00022989"/>
    </source>
</evidence>
<name>A0A0C9QLH7_9CONI</name>
<dbReference type="Gene3D" id="1.20.1260.100">
    <property type="entry name" value="TspO/MBR protein"/>
    <property type="match status" value="1"/>
</dbReference>
<organism evidence="7">
    <name type="scientific">Wollemia nobilis</name>
    <dbReference type="NCBI Taxonomy" id="56998"/>
    <lineage>
        <taxon>Eukaryota</taxon>
        <taxon>Viridiplantae</taxon>
        <taxon>Streptophyta</taxon>
        <taxon>Embryophyta</taxon>
        <taxon>Tracheophyta</taxon>
        <taxon>Spermatophyta</taxon>
        <taxon>Pinopsida</taxon>
        <taxon>Pinidae</taxon>
        <taxon>Conifers II</taxon>
        <taxon>Araucariales</taxon>
        <taxon>Araucariaceae</taxon>
        <taxon>Wollemia</taxon>
    </lineage>
</organism>
<accession>A0A0C9QLH7</accession>
<evidence type="ECO:0000256" key="3">
    <source>
        <dbReference type="ARBA" id="ARBA00022692"/>
    </source>
</evidence>
<feature type="transmembrane region" description="Helical" evidence="6">
    <location>
        <begin position="7"/>
        <end position="28"/>
    </location>
</feature>
<dbReference type="PANTHER" id="PTHR10057:SF16">
    <property type="entry name" value="PERIPHERAL-TYPE BENZODIAZEPINE RECEPTOR-RELATED"/>
    <property type="match status" value="1"/>
</dbReference>
<feature type="transmembrane region" description="Helical" evidence="6">
    <location>
        <begin position="48"/>
        <end position="69"/>
    </location>
</feature>